<protein>
    <recommendedName>
        <fullName evidence="4">Secreted protein</fullName>
    </recommendedName>
</protein>
<evidence type="ECO:0000313" key="2">
    <source>
        <dbReference type="EMBL" id="KRZ40766.1"/>
    </source>
</evidence>
<name>A0A0V1K0P3_TRIPS</name>
<evidence type="ECO:0008006" key="4">
    <source>
        <dbReference type="Google" id="ProtNLM"/>
    </source>
</evidence>
<accession>A0A0V1K0P3</accession>
<evidence type="ECO:0000256" key="1">
    <source>
        <dbReference type="SAM" id="SignalP"/>
    </source>
</evidence>
<sequence>MTCPQEVLLLACLLLHLPSASTAAASAAAAAAAAAAVEILGRKEGNKRGRKLVCSANASCTHNVDCILKFQRPTQKENTDTTQPSLGAGCANMRKLFTRRSVDAIHRHNDERKLKRFENGDDFFRVSDMIAAKKISFL</sequence>
<comment type="caution">
    <text evidence="2">The sequence shown here is derived from an EMBL/GenBank/DDBJ whole genome shotgun (WGS) entry which is preliminary data.</text>
</comment>
<organism evidence="2 3">
    <name type="scientific">Trichinella pseudospiralis</name>
    <name type="common">Parasitic roundworm</name>
    <dbReference type="NCBI Taxonomy" id="6337"/>
    <lineage>
        <taxon>Eukaryota</taxon>
        <taxon>Metazoa</taxon>
        <taxon>Ecdysozoa</taxon>
        <taxon>Nematoda</taxon>
        <taxon>Enoplea</taxon>
        <taxon>Dorylaimia</taxon>
        <taxon>Trichinellida</taxon>
        <taxon>Trichinellidae</taxon>
        <taxon>Trichinella</taxon>
    </lineage>
</organism>
<evidence type="ECO:0000313" key="3">
    <source>
        <dbReference type="Proteomes" id="UP000054826"/>
    </source>
</evidence>
<dbReference type="EMBL" id="JYDV01000024">
    <property type="protein sequence ID" value="KRZ40766.1"/>
    <property type="molecule type" value="Genomic_DNA"/>
</dbReference>
<feature type="chain" id="PRO_5006880751" description="Secreted protein" evidence="1">
    <location>
        <begin position="24"/>
        <end position="138"/>
    </location>
</feature>
<gene>
    <name evidence="2" type="ORF">T4C_353</name>
</gene>
<proteinExistence type="predicted"/>
<dbReference type="Proteomes" id="UP000054826">
    <property type="component" value="Unassembled WGS sequence"/>
</dbReference>
<reference evidence="2 3" key="1">
    <citation type="submission" date="2015-01" db="EMBL/GenBank/DDBJ databases">
        <title>Evolution of Trichinella species and genotypes.</title>
        <authorList>
            <person name="Korhonen P.K."/>
            <person name="Edoardo P."/>
            <person name="Giuseppe L.R."/>
            <person name="Gasser R.B."/>
        </authorList>
    </citation>
    <scope>NUCLEOTIDE SEQUENCE [LARGE SCALE GENOMIC DNA]</scope>
    <source>
        <strain evidence="2">ISS176</strain>
    </source>
</reference>
<keyword evidence="1" id="KW-0732">Signal</keyword>
<feature type="signal peptide" evidence="1">
    <location>
        <begin position="1"/>
        <end position="23"/>
    </location>
</feature>
<dbReference type="AlphaFoldDB" id="A0A0V1K0P3"/>